<organism evidence="1">
    <name type="scientific">Myoviridae sp. ctjhW4</name>
    <dbReference type="NCBI Taxonomy" id="2825162"/>
    <lineage>
        <taxon>Viruses</taxon>
        <taxon>Duplodnaviria</taxon>
        <taxon>Heunggongvirae</taxon>
        <taxon>Uroviricota</taxon>
        <taxon>Caudoviricetes</taxon>
    </lineage>
</organism>
<dbReference type="EMBL" id="BK015491">
    <property type="protein sequence ID" value="DAE09731.1"/>
    <property type="molecule type" value="Genomic_DNA"/>
</dbReference>
<proteinExistence type="predicted"/>
<accession>A0A8S5PT73</accession>
<name>A0A8S5PT73_9CAUD</name>
<reference evidence="1" key="1">
    <citation type="journal article" date="2021" name="Proc. Natl. Acad. Sci. U.S.A.">
        <title>A Catalog of Tens of Thousands of Viruses from Human Metagenomes Reveals Hidden Associations with Chronic Diseases.</title>
        <authorList>
            <person name="Tisza M.J."/>
            <person name="Buck C.B."/>
        </authorList>
    </citation>
    <scope>NUCLEOTIDE SEQUENCE</scope>
    <source>
        <strain evidence="1">CtjhW4</strain>
    </source>
</reference>
<sequence length="40" mass="4568">MQEANSQAMDLLTNNSDLWQYAYTDEKGRISFTDKGLAQI</sequence>
<protein>
    <submittedName>
        <fullName evidence="1">Uncharacterized protein</fullName>
    </submittedName>
</protein>
<evidence type="ECO:0000313" key="1">
    <source>
        <dbReference type="EMBL" id="DAE09731.1"/>
    </source>
</evidence>